<name>A0A7Y7IJV2_9MICC</name>
<dbReference type="AlphaFoldDB" id="A0A7Y7IJV2"/>
<evidence type="ECO:0000313" key="2">
    <source>
        <dbReference type="Proteomes" id="UP000543556"/>
    </source>
</evidence>
<reference evidence="1 2" key="1">
    <citation type="submission" date="2020-02" db="EMBL/GenBank/DDBJ databases">
        <title>Genome sequence of strain AETb3-4.</title>
        <authorList>
            <person name="Gao J."/>
            <person name="Zhang X."/>
        </authorList>
    </citation>
    <scope>NUCLEOTIDE SEQUENCE [LARGE SCALE GENOMIC DNA]</scope>
    <source>
        <strain evidence="1 2">AETb3-4</strain>
    </source>
</reference>
<dbReference type="RefSeq" id="WP_176636186.1">
    <property type="nucleotide sequence ID" value="NZ_JAAMFM010000032.1"/>
</dbReference>
<keyword evidence="2" id="KW-1185">Reference proteome</keyword>
<protein>
    <recommendedName>
        <fullName evidence="3">TIGR03086 family protein</fullName>
    </recommendedName>
</protein>
<dbReference type="Proteomes" id="UP000543556">
    <property type="component" value="Unassembled WGS sequence"/>
</dbReference>
<evidence type="ECO:0008006" key="3">
    <source>
        <dbReference type="Google" id="ProtNLM"/>
    </source>
</evidence>
<dbReference type="EMBL" id="JAAMFM010000032">
    <property type="protein sequence ID" value="NVM96465.1"/>
    <property type="molecule type" value="Genomic_DNA"/>
</dbReference>
<gene>
    <name evidence="1" type="ORF">G6034_16435</name>
</gene>
<accession>A0A7Y7IJV2</accession>
<evidence type="ECO:0000313" key="1">
    <source>
        <dbReference type="EMBL" id="NVM96465.1"/>
    </source>
</evidence>
<sequence>MRRVTTPRLPGRNSRTIDKSLLFPVDAADWADVDMGFAEFPATTVANILNLEFLVHPWDFATATGRTLKASPVLAGYVPGLARATIQPAMRGKSVAGEILVEESAESLERLIAFTGRQVSNA</sequence>
<proteinExistence type="predicted"/>
<comment type="caution">
    <text evidence="1">The sequence shown here is derived from an EMBL/GenBank/DDBJ whole genome shotgun (WGS) entry which is preliminary data.</text>
</comment>
<organism evidence="1 2">
    <name type="scientific">Arthrobacter wenxiniae</name>
    <dbReference type="NCBI Taxonomy" id="2713570"/>
    <lineage>
        <taxon>Bacteria</taxon>
        <taxon>Bacillati</taxon>
        <taxon>Actinomycetota</taxon>
        <taxon>Actinomycetes</taxon>
        <taxon>Micrococcales</taxon>
        <taxon>Micrococcaceae</taxon>
        <taxon>Arthrobacter</taxon>
    </lineage>
</organism>